<evidence type="ECO:0000256" key="1">
    <source>
        <dbReference type="ARBA" id="ARBA00007749"/>
    </source>
</evidence>
<evidence type="ECO:0000256" key="3">
    <source>
        <dbReference type="ARBA" id="ARBA00022801"/>
    </source>
</evidence>
<dbReference type="RefSeq" id="WP_232016951.1">
    <property type="nucleotide sequence ID" value="NZ_CP033972.1"/>
</dbReference>
<dbReference type="AlphaFoldDB" id="A0A3G8JQD9"/>
<dbReference type="KEGG" id="gom:D7316_03530"/>
<dbReference type="SMART" id="SM00849">
    <property type="entry name" value="Lactamase_B"/>
    <property type="match status" value="1"/>
</dbReference>
<reference evidence="6 7" key="1">
    <citation type="submission" date="2018-11" db="EMBL/GenBank/DDBJ databases">
        <title>Gordonia insulae sp. nov., isolated from an island soil.</title>
        <authorList>
            <person name="Kim Y.S."/>
            <person name="Kim S.B."/>
        </authorList>
    </citation>
    <scope>NUCLEOTIDE SEQUENCE [LARGE SCALE GENOMIC DNA]</scope>
    <source>
        <strain evidence="6 7">MMS17-SY073</strain>
    </source>
</reference>
<feature type="domain" description="Metallo-beta-lactamase" evidence="5">
    <location>
        <begin position="81"/>
        <end position="300"/>
    </location>
</feature>
<proteinExistence type="inferred from homology"/>
<dbReference type="InterPro" id="IPR051013">
    <property type="entry name" value="MBL_superfamily_lactonases"/>
</dbReference>
<evidence type="ECO:0000313" key="7">
    <source>
        <dbReference type="Proteomes" id="UP000271469"/>
    </source>
</evidence>
<dbReference type="InterPro" id="IPR036866">
    <property type="entry name" value="RibonucZ/Hydroxyglut_hydro"/>
</dbReference>
<keyword evidence="7" id="KW-1185">Reference proteome</keyword>
<comment type="similarity">
    <text evidence="1">Belongs to the metallo-beta-lactamase superfamily.</text>
</comment>
<gene>
    <name evidence="6" type="ORF">D7316_03530</name>
</gene>
<dbReference type="Pfam" id="PF00753">
    <property type="entry name" value="Lactamase_B"/>
    <property type="match status" value="1"/>
</dbReference>
<dbReference type="PANTHER" id="PTHR42978:SF3">
    <property type="entry name" value="BLR3078 PROTEIN"/>
    <property type="match status" value="1"/>
</dbReference>
<evidence type="ECO:0000256" key="4">
    <source>
        <dbReference type="ARBA" id="ARBA00022833"/>
    </source>
</evidence>
<sequence length="310" mass="33813">MSQPRERDPALGEVLTAVGHLVRGTVRPRPPDVRLMQSITDAGPPAGDQTVTVRALPQVTRRVPAMGLVEGAAPLRRLDSALTSFVVEHPAATFLVDPGFCRQARDRVLPELPFLTRRVVTPPRTTVSTVDGLKRQPPARQPEFALPTHAHWDHVCGLLDLPGLPVLLRDTEHAWILDGVRPPAGGVRPTLTDGRPVRTYGLDGPPVFTFTASHDLFDDGSVVLVDLAGHTPGSIGVLARTARGWVLLAGDAAWHHEQVDRLRQKPAFPGEFVDDDRDAAFATLHRLHLVRRHIRVIPTHDSTVTAHLCG</sequence>
<organism evidence="6 7">
    <name type="scientific">Gordonia insulae</name>
    <dbReference type="NCBI Taxonomy" id="2420509"/>
    <lineage>
        <taxon>Bacteria</taxon>
        <taxon>Bacillati</taxon>
        <taxon>Actinomycetota</taxon>
        <taxon>Actinomycetes</taxon>
        <taxon>Mycobacteriales</taxon>
        <taxon>Gordoniaceae</taxon>
        <taxon>Gordonia</taxon>
    </lineage>
</organism>
<dbReference type="InterPro" id="IPR001279">
    <property type="entry name" value="Metallo-B-lactamas"/>
</dbReference>
<dbReference type="GO" id="GO:0016787">
    <property type="term" value="F:hydrolase activity"/>
    <property type="evidence" value="ECO:0007669"/>
    <property type="project" value="UniProtKB-KW"/>
</dbReference>
<dbReference type="Proteomes" id="UP000271469">
    <property type="component" value="Chromosome"/>
</dbReference>
<dbReference type="EMBL" id="CP033972">
    <property type="protein sequence ID" value="AZG46925.1"/>
    <property type="molecule type" value="Genomic_DNA"/>
</dbReference>
<evidence type="ECO:0000313" key="6">
    <source>
        <dbReference type="EMBL" id="AZG46925.1"/>
    </source>
</evidence>
<keyword evidence="3" id="KW-0378">Hydrolase</keyword>
<dbReference type="SUPFAM" id="SSF56281">
    <property type="entry name" value="Metallo-hydrolase/oxidoreductase"/>
    <property type="match status" value="1"/>
</dbReference>
<keyword evidence="2" id="KW-0479">Metal-binding</keyword>
<dbReference type="Gene3D" id="3.60.15.10">
    <property type="entry name" value="Ribonuclease Z/Hydroxyacylglutathione hydrolase-like"/>
    <property type="match status" value="1"/>
</dbReference>
<keyword evidence="4" id="KW-0862">Zinc</keyword>
<protein>
    <recommendedName>
        <fullName evidence="5">Metallo-beta-lactamase domain-containing protein</fullName>
    </recommendedName>
</protein>
<dbReference type="GO" id="GO:0046872">
    <property type="term" value="F:metal ion binding"/>
    <property type="evidence" value="ECO:0007669"/>
    <property type="project" value="UniProtKB-KW"/>
</dbReference>
<name>A0A3G8JQD9_9ACTN</name>
<dbReference type="PANTHER" id="PTHR42978">
    <property type="entry name" value="QUORUM-QUENCHING LACTONASE YTNP-RELATED-RELATED"/>
    <property type="match status" value="1"/>
</dbReference>
<evidence type="ECO:0000256" key="2">
    <source>
        <dbReference type="ARBA" id="ARBA00022723"/>
    </source>
</evidence>
<accession>A0A3G8JQD9</accession>
<evidence type="ECO:0000259" key="5">
    <source>
        <dbReference type="SMART" id="SM00849"/>
    </source>
</evidence>